<evidence type="ECO:0000313" key="2">
    <source>
        <dbReference type="Proteomes" id="UP000472263"/>
    </source>
</evidence>
<reference evidence="1" key="3">
    <citation type="submission" date="2025-09" db="UniProtKB">
        <authorList>
            <consortium name="Ensembl"/>
        </authorList>
    </citation>
    <scope>IDENTIFICATION</scope>
</reference>
<accession>A0A667ZCB3</accession>
<dbReference type="Ensembl" id="ENSMMDT00005038828.1">
    <property type="protein sequence ID" value="ENSMMDP00005038027.1"/>
    <property type="gene ID" value="ENSMMDG00005017715.1"/>
</dbReference>
<reference evidence="1" key="2">
    <citation type="submission" date="2025-08" db="UniProtKB">
        <authorList>
            <consortium name="Ensembl"/>
        </authorList>
    </citation>
    <scope>IDENTIFICATION</scope>
</reference>
<proteinExistence type="predicted"/>
<organism evidence="1 2">
    <name type="scientific">Myripristis murdjan</name>
    <name type="common">pinecone soldierfish</name>
    <dbReference type="NCBI Taxonomy" id="586833"/>
    <lineage>
        <taxon>Eukaryota</taxon>
        <taxon>Metazoa</taxon>
        <taxon>Chordata</taxon>
        <taxon>Craniata</taxon>
        <taxon>Vertebrata</taxon>
        <taxon>Euteleostomi</taxon>
        <taxon>Actinopterygii</taxon>
        <taxon>Neopterygii</taxon>
        <taxon>Teleostei</taxon>
        <taxon>Neoteleostei</taxon>
        <taxon>Acanthomorphata</taxon>
        <taxon>Holocentriformes</taxon>
        <taxon>Holocentridae</taxon>
        <taxon>Myripristis</taxon>
    </lineage>
</organism>
<dbReference type="InParanoid" id="A0A667ZCB3"/>
<dbReference type="Proteomes" id="UP000472263">
    <property type="component" value="Chromosome 16"/>
</dbReference>
<evidence type="ECO:0000313" key="1">
    <source>
        <dbReference type="Ensembl" id="ENSMMDP00005038027.1"/>
    </source>
</evidence>
<name>A0A667ZCB3_9TELE</name>
<keyword evidence="2" id="KW-1185">Reference proteome</keyword>
<reference evidence="1" key="1">
    <citation type="submission" date="2019-06" db="EMBL/GenBank/DDBJ databases">
        <authorList>
            <consortium name="Wellcome Sanger Institute Data Sharing"/>
        </authorList>
    </citation>
    <scope>NUCLEOTIDE SEQUENCE [LARGE SCALE GENOMIC DNA]</scope>
</reference>
<protein>
    <submittedName>
        <fullName evidence="1">Uncharacterized protein</fullName>
    </submittedName>
</protein>
<dbReference type="AlphaFoldDB" id="A0A667ZCB3"/>
<sequence length="61" mass="6950">MGIQGLISFIEANSQIYRDVQFRDSRLVVDGRNLTFYLSEQPVALSKRCMYGSPEGHSPRD</sequence>